<gene>
    <name evidence="3" type="ORF">CUT44_26850</name>
</gene>
<feature type="compositionally biased region" description="Acidic residues" evidence="1">
    <location>
        <begin position="314"/>
        <end position="328"/>
    </location>
</feature>
<keyword evidence="4" id="KW-1185">Reference proteome</keyword>
<comment type="caution">
    <text evidence="3">The sequence shown here is derived from an EMBL/GenBank/DDBJ whole genome shotgun (WGS) entry which is preliminary data.</text>
</comment>
<evidence type="ECO:0000259" key="2">
    <source>
        <dbReference type="Pfam" id="PF01551"/>
    </source>
</evidence>
<feature type="compositionally biased region" description="Polar residues" evidence="1">
    <location>
        <begin position="155"/>
        <end position="168"/>
    </location>
</feature>
<dbReference type="AlphaFoldDB" id="A0A2M8LS56"/>
<accession>A0A2M8LS56</accession>
<evidence type="ECO:0000256" key="1">
    <source>
        <dbReference type="SAM" id="MobiDB-lite"/>
    </source>
</evidence>
<dbReference type="Proteomes" id="UP000230407">
    <property type="component" value="Unassembled WGS sequence"/>
</dbReference>
<feature type="compositionally biased region" description="Basic and acidic residues" evidence="1">
    <location>
        <begin position="227"/>
        <end position="265"/>
    </location>
</feature>
<proteinExistence type="predicted"/>
<dbReference type="Pfam" id="PF01551">
    <property type="entry name" value="Peptidase_M23"/>
    <property type="match status" value="1"/>
</dbReference>
<feature type="domain" description="M23ase beta-sheet core" evidence="2">
    <location>
        <begin position="491"/>
        <end position="584"/>
    </location>
</feature>
<dbReference type="FunFam" id="2.70.70.10:FF:000013">
    <property type="entry name" value="Peptidase family M23"/>
    <property type="match status" value="1"/>
</dbReference>
<evidence type="ECO:0000313" key="3">
    <source>
        <dbReference type="EMBL" id="PJE94777.1"/>
    </source>
</evidence>
<dbReference type="EMBL" id="PGGW01000068">
    <property type="protein sequence ID" value="PJE94777.1"/>
    <property type="molecule type" value="Genomic_DNA"/>
</dbReference>
<dbReference type="PANTHER" id="PTHR21666">
    <property type="entry name" value="PEPTIDASE-RELATED"/>
    <property type="match status" value="1"/>
</dbReference>
<dbReference type="GO" id="GO:0004222">
    <property type="term" value="F:metalloendopeptidase activity"/>
    <property type="evidence" value="ECO:0007669"/>
    <property type="project" value="TreeGrafter"/>
</dbReference>
<dbReference type="InterPro" id="IPR050570">
    <property type="entry name" value="Cell_wall_metabolism_enzyme"/>
</dbReference>
<feature type="compositionally biased region" description="Basic and acidic residues" evidence="1">
    <location>
        <begin position="142"/>
        <end position="153"/>
    </location>
</feature>
<dbReference type="InterPro" id="IPR011055">
    <property type="entry name" value="Dup_hybrid_motif"/>
</dbReference>
<feature type="region of interest" description="Disordered" evidence="1">
    <location>
        <begin position="113"/>
        <end position="363"/>
    </location>
</feature>
<dbReference type="CDD" id="cd12797">
    <property type="entry name" value="M23_peptidase"/>
    <property type="match status" value="1"/>
</dbReference>
<dbReference type="PANTHER" id="PTHR21666:SF270">
    <property type="entry name" value="MUREIN HYDROLASE ACTIVATOR ENVC"/>
    <property type="match status" value="1"/>
</dbReference>
<sequence>MQSAERRPYARFRAPENLLKIVAVAYPRVQSPHCSAPVVEAKVKLVVNDRHPSGVSTPADPAADSSYGPHGSPYETCETYGQSPYGDHGQQNVSYGYATDTFGTPVSAYGDSDPLFGPLPGDTPAAPAASVPGHGGSWHTPTGHDGHANHADHSGTASWASVPAQTAASPELSGHSWPDTGYGTGSYAGESYGAPGTPADGTWDTGTGQYPGYDGPADHFATGWDDPAAHRAPEYAEQPGEHAGHPAPQEHGHDYGHDYGHEHGYDYGQTGYDRPGYDSPDPAGAAGFPGGTDGAEAEPGTPDGHEDTTADTTGDGDETADDTADDTGDGPAGPRRSGRAERPGPPAPRAPGSRRRRSARPKRSALLTVAVPSACVMGVTAVAAASVSDVGETDDTTAQAAADTTSVKSTAANRKLDTQLASLSDEAENFAGRASRTQERIDLKQRQELERKRKAKEAARKEAMRPKFALPVAQHGLSAYYGQAGLNWMSVHTGIDFPVSYGTPVRAATDGTVRTQFDGSYGNMVIVTAPDGTETWYCHLSSTRIRSGSVKAGDVIAYSGNSGNSTGPHLHFEVRPGGGSAIDPLAWLRSKGLDPT</sequence>
<reference evidence="3 4" key="1">
    <citation type="submission" date="2017-11" db="EMBL/GenBank/DDBJ databases">
        <title>Streptomyces carmine sp. nov., a novel actinomycete isolated from Sophora alopecuroides in Xinjiang, China.</title>
        <authorList>
            <person name="Wang Y."/>
            <person name="Luo X."/>
            <person name="Wan C."/>
            <person name="Zhang L."/>
        </authorList>
    </citation>
    <scope>NUCLEOTIDE SEQUENCE [LARGE SCALE GENOMIC DNA]</scope>
    <source>
        <strain evidence="3 4">TRM SA0054</strain>
    </source>
</reference>
<dbReference type="Gene3D" id="2.70.70.10">
    <property type="entry name" value="Glucose Permease (Domain IIA)"/>
    <property type="match status" value="1"/>
</dbReference>
<evidence type="ECO:0000313" key="4">
    <source>
        <dbReference type="Proteomes" id="UP000230407"/>
    </source>
</evidence>
<organism evidence="3 4">
    <name type="scientific">Streptomyces carminius</name>
    <dbReference type="NCBI Taxonomy" id="2665496"/>
    <lineage>
        <taxon>Bacteria</taxon>
        <taxon>Bacillati</taxon>
        <taxon>Actinomycetota</taxon>
        <taxon>Actinomycetes</taxon>
        <taxon>Kitasatosporales</taxon>
        <taxon>Streptomycetaceae</taxon>
        <taxon>Streptomyces</taxon>
    </lineage>
</organism>
<name>A0A2M8LS56_9ACTN</name>
<dbReference type="InterPro" id="IPR016047">
    <property type="entry name" value="M23ase_b-sheet_dom"/>
</dbReference>
<dbReference type="SUPFAM" id="SSF51261">
    <property type="entry name" value="Duplicated hybrid motif"/>
    <property type="match status" value="1"/>
</dbReference>
<protein>
    <submittedName>
        <fullName evidence="3">M23 family peptidase</fullName>
    </submittedName>
</protein>
<feature type="compositionally biased region" description="Basic residues" evidence="1">
    <location>
        <begin position="352"/>
        <end position="363"/>
    </location>
</feature>